<name>E3LJ53_CAERE</name>
<reference evidence="3" key="1">
    <citation type="submission" date="2007-07" db="EMBL/GenBank/DDBJ databases">
        <title>PCAP assembly of the Caenorhabditis remanei genome.</title>
        <authorList>
            <consortium name="The Caenorhabditis remanei Sequencing Consortium"/>
            <person name="Wilson R.K."/>
        </authorList>
    </citation>
    <scope>NUCLEOTIDE SEQUENCE [LARGE SCALE GENOMIC DNA]</scope>
    <source>
        <strain evidence="3">PB4641</strain>
    </source>
</reference>
<feature type="domain" description="Smr" evidence="2">
    <location>
        <begin position="103"/>
        <end position="177"/>
    </location>
</feature>
<protein>
    <recommendedName>
        <fullName evidence="2">Smr domain-containing protein</fullName>
    </recommendedName>
</protein>
<sequence>MELPTSSKQLQELQKEFVAPTHPEICNPLVQEIYAENKNDFLKTKQYLQRYHLFWSIILQLHNQRSQAIKENNGETKRMFETIINNLVRERNHSLGFSRKLIFDLHGFTVKGALEYVSDIKSAIENSEARHRAITLITGHGERVDGAPTIKAEILRKFGENIREEFLNPGRLTFRLQETYMDYAHVYKLQFPENPLSKMSRSPLAQLNESSDQDQERRESIARRQEEQNTPNFDFGNIWVETPQENLEDYDEEEEEEEDEEDDDNDTEISSTTESEDDDDDDGEDSGSEMEEDIDVEEPHQEYCNY</sequence>
<dbReference type="Proteomes" id="UP000008281">
    <property type="component" value="Unassembled WGS sequence"/>
</dbReference>
<dbReference type="AlphaFoldDB" id="E3LJ53"/>
<feature type="compositionally biased region" description="Acidic residues" evidence="1">
    <location>
        <begin position="246"/>
        <end position="267"/>
    </location>
</feature>
<evidence type="ECO:0000259" key="2">
    <source>
        <dbReference type="PROSITE" id="PS50828"/>
    </source>
</evidence>
<dbReference type="eggNOG" id="ENOG502TK7G">
    <property type="taxonomic scope" value="Eukaryota"/>
</dbReference>
<dbReference type="InParanoid" id="E3LJ53"/>
<accession>E3LJ53</accession>
<feature type="compositionally biased region" description="Polar residues" evidence="1">
    <location>
        <begin position="198"/>
        <end position="210"/>
    </location>
</feature>
<dbReference type="HOGENOM" id="CLU_892097_0_0_1"/>
<feature type="compositionally biased region" description="Acidic residues" evidence="1">
    <location>
        <begin position="274"/>
        <end position="296"/>
    </location>
</feature>
<dbReference type="EMBL" id="DS268409">
    <property type="protein sequence ID" value="EFO95199.1"/>
    <property type="molecule type" value="Genomic_DNA"/>
</dbReference>
<dbReference type="InterPro" id="IPR036063">
    <property type="entry name" value="Smr_dom_sf"/>
</dbReference>
<dbReference type="PROSITE" id="PS50828">
    <property type="entry name" value="SMR"/>
    <property type="match status" value="1"/>
</dbReference>
<feature type="compositionally biased region" description="Basic and acidic residues" evidence="1">
    <location>
        <begin position="214"/>
        <end position="227"/>
    </location>
</feature>
<keyword evidence="4" id="KW-1185">Reference proteome</keyword>
<dbReference type="Gene3D" id="3.30.1370.110">
    <property type="match status" value="1"/>
</dbReference>
<evidence type="ECO:0000256" key="1">
    <source>
        <dbReference type="SAM" id="MobiDB-lite"/>
    </source>
</evidence>
<organism evidence="4">
    <name type="scientific">Caenorhabditis remanei</name>
    <name type="common">Caenorhabditis vulgaris</name>
    <dbReference type="NCBI Taxonomy" id="31234"/>
    <lineage>
        <taxon>Eukaryota</taxon>
        <taxon>Metazoa</taxon>
        <taxon>Ecdysozoa</taxon>
        <taxon>Nematoda</taxon>
        <taxon>Chromadorea</taxon>
        <taxon>Rhabditida</taxon>
        <taxon>Rhabditina</taxon>
        <taxon>Rhabditomorpha</taxon>
        <taxon>Rhabditoidea</taxon>
        <taxon>Rhabditidae</taxon>
        <taxon>Peloderinae</taxon>
        <taxon>Caenorhabditis</taxon>
    </lineage>
</organism>
<proteinExistence type="predicted"/>
<feature type="compositionally biased region" description="Basic and acidic residues" evidence="1">
    <location>
        <begin position="297"/>
        <end position="306"/>
    </location>
</feature>
<evidence type="ECO:0000313" key="4">
    <source>
        <dbReference type="Proteomes" id="UP000008281"/>
    </source>
</evidence>
<feature type="region of interest" description="Disordered" evidence="1">
    <location>
        <begin position="198"/>
        <end position="306"/>
    </location>
</feature>
<gene>
    <name evidence="3" type="ORF">CRE_09064</name>
</gene>
<dbReference type="OrthoDB" id="5907147at2759"/>
<evidence type="ECO:0000313" key="3">
    <source>
        <dbReference type="EMBL" id="EFO95199.1"/>
    </source>
</evidence>
<dbReference type="SUPFAM" id="SSF160443">
    <property type="entry name" value="SMR domain-like"/>
    <property type="match status" value="1"/>
</dbReference>
<dbReference type="InterPro" id="IPR002625">
    <property type="entry name" value="Smr_dom"/>
</dbReference>